<sequence length="88" mass="10356">MLNVCKTNYRNFPSSLTKLRFLHYSRYLKNINELKENNIQSTSNLIPSEIEQNLQRWEEGIKLGFDFSENPNVNQLQKPMDGIIFGMC</sequence>
<gene>
    <name evidence="1" type="ORF">MENT_LOCUS25920</name>
</gene>
<protein>
    <submittedName>
        <fullName evidence="1">Uncharacterized protein</fullName>
    </submittedName>
</protein>
<reference evidence="1 2" key="1">
    <citation type="submission" date="2020-08" db="EMBL/GenBank/DDBJ databases">
        <authorList>
            <person name="Koutsovoulos G."/>
            <person name="Danchin GJ E."/>
        </authorList>
    </citation>
    <scope>NUCLEOTIDE SEQUENCE [LARGE SCALE GENOMIC DNA]</scope>
</reference>
<evidence type="ECO:0000313" key="2">
    <source>
        <dbReference type="Proteomes" id="UP000580250"/>
    </source>
</evidence>
<organism evidence="1 2">
    <name type="scientific">Meloidogyne enterolobii</name>
    <name type="common">Root-knot nematode worm</name>
    <name type="synonym">Meloidogyne mayaguensis</name>
    <dbReference type="NCBI Taxonomy" id="390850"/>
    <lineage>
        <taxon>Eukaryota</taxon>
        <taxon>Metazoa</taxon>
        <taxon>Ecdysozoa</taxon>
        <taxon>Nematoda</taxon>
        <taxon>Chromadorea</taxon>
        <taxon>Rhabditida</taxon>
        <taxon>Tylenchina</taxon>
        <taxon>Tylenchomorpha</taxon>
        <taxon>Tylenchoidea</taxon>
        <taxon>Meloidogynidae</taxon>
        <taxon>Meloidogyninae</taxon>
        <taxon>Meloidogyne</taxon>
    </lineage>
</organism>
<proteinExistence type="predicted"/>
<comment type="caution">
    <text evidence="1">The sequence shown here is derived from an EMBL/GenBank/DDBJ whole genome shotgun (WGS) entry which is preliminary data.</text>
</comment>
<dbReference type="EMBL" id="CAJEWN010000232">
    <property type="protein sequence ID" value="CAD2174270.1"/>
    <property type="molecule type" value="Genomic_DNA"/>
</dbReference>
<dbReference type="Proteomes" id="UP000580250">
    <property type="component" value="Unassembled WGS sequence"/>
</dbReference>
<dbReference type="AlphaFoldDB" id="A0A6V7VH39"/>
<name>A0A6V7VH39_MELEN</name>
<accession>A0A6V7VH39</accession>
<evidence type="ECO:0000313" key="1">
    <source>
        <dbReference type="EMBL" id="CAD2174270.1"/>
    </source>
</evidence>